<dbReference type="Proteomes" id="UP000076962">
    <property type="component" value="Unassembled WGS sequence"/>
</dbReference>
<evidence type="ECO:0000313" key="1">
    <source>
        <dbReference type="EMBL" id="OAD19426.1"/>
    </source>
</evidence>
<evidence type="ECO:0000313" key="2">
    <source>
        <dbReference type="Proteomes" id="UP000076962"/>
    </source>
</evidence>
<dbReference type="SUPFAM" id="SSF53335">
    <property type="entry name" value="S-adenosyl-L-methionine-dependent methyltransferases"/>
    <property type="match status" value="1"/>
</dbReference>
<accession>A0A176RUN7</accession>
<name>A0A176RUN7_9GAMM</name>
<keyword evidence="2" id="KW-1185">Reference proteome</keyword>
<proteinExistence type="predicted"/>
<dbReference type="EMBL" id="LUTY01002804">
    <property type="protein sequence ID" value="OAD19426.1"/>
    <property type="molecule type" value="Genomic_DNA"/>
</dbReference>
<comment type="caution">
    <text evidence="1">The sequence shown here is derived from an EMBL/GenBank/DDBJ whole genome shotgun (WGS) entry which is preliminary data.</text>
</comment>
<organism evidence="1 2">
    <name type="scientific">Candidatus Thiomargarita nelsonii</name>
    <dbReference type="NCBI Taxonomy" id="1003181"/>
    <lineage>
        <taxon>Bacteria</taxon>
        <taxon>Pseudomonadati</taxon>
        <taxon>Pseudomonadota</taxon>
        <taxon>Gammaproteobacteria</taxon>
        <taxon>Thiotrichales</taxon>
        <taxon>Thiotrichaceae</taxon>
        <taxon>Thiomargarita</taxon>
    </lineage>
</organism>
<sequence length="285" mass="33034">MFKDEIKLEKPRWVTSIVKRSDMANYYKATDSKGNVIPPDDPVYNFVFPPKAWMSDSMQERYMMFAAAKKARGKVLVGGLGLAIYPQFVFYLQRPIQSITILEKNATVMKLVRDPWINSLSDEQKQQVNIIEGTIEDYLQETEESFDTIYIDTWDDADPRFLPHLNYLVQLALPKCTPTGQVQCWGYALAVQSFVDYAVSYVKQAFPLEDYYLDPALERFSQWLQAQKDSTPSEESIKTVAREIALTTLKSQEEYDRHRCFTPFAVSYSDIHRNMVMSHKPLTEK</sequence>
<gene>
    <name evidence="1" type="ORF">THIOM_004936</name>
</gene>
<dbReference type="AlphaFoldDB" id="A0A176RUN7"/>
<protein>
    <recommendedName>
        <fullName evidence="3">Spermidine synthase</fullName>
    </recommendedName>
</protein>
<dbReference type="InterPro" id="IPR029063">
    <property type="entry name" value="SAM-dependent_MTases_sf"/>
</dbReference>
<evidence type="ECO:0008006" key="3">
    <source>
        <dbReference type="Google" id="ProtNLM"/>
    </source>
</evidence>
<dbReference type="Gene3D" id="3.40.50.150">
    <property type="entry name" value="Vaccinia Virus protein VP39"/>
    <property type="match status" value="1"/>
</dbReference>
<reference evidence="1 2" key="1">
    <citation type="submission" date="2016-05" db="EMBL/GenBank/DDBJ databases">
        <title>Single-cell genome of chain-forming Candidatus Thiomargarita nelsonii and comparison to other large sulfur-oxidizing bacteria.</title>
        <authorList>
            <person name="Winkel M."/>
            <person name="Salman V."/>
            <person name="Woyke T."/>
            <person name="Schulz-Vogt H."/>
            <person name="Richter M."/>
            <person name="Flood B."/>
            <person name="Bailey J."/>
            <person name="Amann R."/>
            <person name="Mussmann M."/>
        </authorList>
    </citation>
    <scope>NUCLEOTIDE SEQUENCE [LARGE SCALE GENOMIC DNA]</scope>
    <source>
        <strain evidence="1 2">THI036</strain>
    </source>
</reference>